<comment type="caution">
    <text evidence="10">The sequence shown here is derived from an EMBL/GenBank/DDBJ whole genome shotgun (WGS) entry which is preliminary data.</text>
</comment>
<dbReference type="PROSITE" id="PS50075">
    <property type="entry name" value="CARRIER"/>
    <property type="match status" value="1"/>
</dbReference>
<dbReference type="SMART" id="SM00823">
    <property type="entry name" value="PKS_PP"/>
    <property type="match status" value="1"/>
</dbReference>
<keyword evidence="5" id="KW-0808">Transferase</keyword>
<proteinExistence type="predicted"/>
<dbReference type="InterPro" id="IPR042104">
    <property type="entry name" value="PKS_dehydratase_sf"/>
</dbReference>
<dbReference type="EMBL" id="MAVT02000598">
    <property type="protein sequence ID" value="POS74651.1"/>
    <property type="molecule type" value="Genomic_DNA"/>
</dbReference>
<feature type="region of interest" description="Disordered" evidence="7">
    <location>
        <begin position="239"/>
        <end position="258"/>
    </location>
</feature>
<dbReference type="GO" id="GO:0044550">
    <property type="term" value="P:secondary metabolite biosynthetic process"/>
    <property type="evidence" value="ECO:0007669"/>
    <property type="project" value="TreeGrafter"/>
</dbReference>
<dbReference type="Gene3D" id="3.10.129.110">
    <property type="entry name" value="Polyketide synthase dehydratase"/>
    <property type="match status" value="1"/>
</dbReference>
<dbReference type="Pfam" id="PF21089">
    <property type="entry name" value="PKS_DH_N"/>
    <property type="match status" value="1"/>
</dbReference>
<dbReference type="InterPro" id="IPR049551">
    <property type="entry name" value="PKS_DH_C"/>
</dbReference>
<dbReference type="PANTHER" id="PTHR43775">
    <property type="entry name" value="FATTY ACID SYNTHASE"/>
    <property type="match status" value="1"/>
</dbReference>
<protein>
    <submittedName>
        <fullName evidence="10">Uncharacterized protein</fullName>
    </submittedName>
</protein>
<feature type="domain" description="Carrier" evidence="8">
    <location>
        <begin position="1611"/>
        <end position="1689"/>
    </location>
</feature>
<dbReference type="GO" id="GO:0032259">
    <property type="term" value="P:methylation"/>
    <property type="evidence" value="ECO:0007669"/>
    <property type="project" value="UniProtKB-KW"/>
</dbReference>
<dbReference type="SUPFAM" id="SSF51735">
    <property type="entry name" value="NAD(P)-binding Rossmann-fold domains"/>
    <property type="match status" value="2"/>
</dbReference>
<dbReference type="SMART" id="SM00822">
    <property type="entry name" value="PKS_KR"/>
    <property type="match status" value="1"/>
</dbReference>
<dbReference type="Pfam" id="PF08659">
    <property type="entry name" value="KR"/>
    <property type="match status" value="1"/>
</dbReference>
<accession>A0A2P5HWL7</accession>
<keyword evidence="1" id="KW-0596">Phosphopantetheine</keyword>
<dbReference type="Gene3D" id="1.10.1200.10">
    <property type="entry name" value="ACP-like"/>
    <property type="match status" value="1"/>
</dbReference>
<dbReference type="InParanoid" id="A0A2P5HWL7"/>
<dbReference type="SUPFAM" id="SSF47336">
    <property type="entry name" value="ACP-like"/>
    <property type="match status" value="1"/>
</dbReference>
<evidence type="ECO:0000256" key="4">
    <source>
        <dbReference type="ARBA" id="ARBA00023268"/>
    </source>
</evidence>
<dbReference type="InterPro" id="IPR036291">
    <property type="entry name" value="NAD(P)-bd_dom_sf"/>
</dbReference>
<keyword evidence="11" id="KW-1185">Reference proteome</keyword>
<dbReference type="InterPro" id="IPR009081">
    <property type="entry name" value="PP-bd_ACP"/>
</dbReference>
<feature type="active site" description="Proton donor; for dehydratase activity" evidence="6">
    <location>
        <position position="396"/>
    </location>
</feature>
<dbReference type="InterPro" id="IPR013968">
    <property type="entry name" value="PKS_KR"/>
</dbReference>
<keyword evidence="5" id="KW-0012">Acyltransferase</keyword>
<evidence type="ECO:0000256" key="6">
    <source>
        <dbReference type="PROSITE-ProRule" id="PRU01363"/>
    </source>
</evidence>
<dbReference type="InterPro" id="IPR020806">
    <property type="entry name" value="PKS_PP-bd"/>
</dbReference>
<dbReference type="InterPro" id="IPR013149">
    <property type="entry name" value="ADH-like_C"/>
</dbReference>
<dbReference type="SMART" id="SM00826">
    <property type="entry name" value="PKS_DH"/>
    <property type="match status" value="1"/>
</dbReference>
<evidence type="ECO:0000256" key="7">
    <source>
        <dbReference type="SAM" id="MobiDB-lite"/>
    </source>
</evidence>
<keyword evidence="2" id="KW-0597">Phosphoprotein</keyword>
<reference evidence="10" key="1">
    <citation type="submission" date="2017-09" db="EMBL/GenBank/DDBJ databases">
        <title>Polyketide synthases of a Diaporthe helianthi virulent isolate.</title>
        <authorList>
            <person name="Baroncelli R."/>
        </authorList>
    </citation>
    <scope>NUCLEOTIDE SEQUENCE [LARGE SCALE GENOMIC DNA]</scope>
    <source>
        <strain evidence="10">7/96</strain>
    </source>
</reference>
<sequence length="1695" mass="182145">MSASFAGPGGKKGEQGRRSGRRGLQLVEVGPHSALKGPLQQIRKHMGWEEAALPYSGVLVRGQDADLSAKKLAGVLFLQGVGLSWQHVNINANANITHTSTGQRGPQLAHLPPYPWDYSGGLVWVEPRASIETRNRSFPRHPLLGSLGVAGSGLNWHWKNQLSLKEVPWLRHHKIETQVVFPAAGYLALGIEALSQVLHLRSVAGDKERSKKASTSRPLWFEFRNVSINAALVVPDDEVNKGSQGTEPAEIHTAMSPRALSSTTTSADWYDFSISSWAAGKARVHCAGSVRGHEAELDLSADTVRVQPDQDHDHNPPQQQMRWAPASASAASYYQKFEHEGLCLGPQFQSVSGIASPSDDAELLATTLLRPQQQDANTQLSRGEVEQDAIHTITIDDCIQAGIMSTAAGDMSALRAHVPVSISECWIRGNCGGGSSSSSSSSSSNTARDDTNPAKATAEAQGTIEARARKTGLSTHRVDATLRHPNSDTPLVLVHLQDVLVSHYAAKVQPAVTGSAALLPRQPCLRVAWKPDVGHLGAGSGSALRGYLADFVERLPQRLPDKGLPETAGDAAVAALLDLAGHRNPRMRVLQLGEECGCRAAEWMAVLDKGTAAQRFQSWETINLGPADGNDDLEGGHDDDDDLFDVVLLTSRKKGREYWAKHPTDILSRVAEGGIVITRQSTVSAEVLQNAGFRVIEIGNALICGVRPEGSTARSLEGKRFVILTRKALPCPLSETFAEAIATQLQDQPGACSVEVVPLEQVAQINLAKDTICISLVEVADKFLATMNQEDMDRLRSVTGHVNTLLWLTGADTLGSKPRPDLALCNGLSRAVMLEQPALRFVVMDVGAASQWMLPSTRENIVSVLAGSVGHADRADTEFVQHDGLLYISRFTPDTVLNTTFNNRMHVGTADASVQQGHNIRPTPLAQARPAQLAIGRVGVSETIHFQAKDEEPQGQCPPAGSIDVLVKAISLNAKNVYALNGRLETQAASNADEFSGIVTAVGPGVTTPQPGDRVSGCAPGQFATTMRMRAADAHIMLDTESFTVMPTLLAVYMTALYAFGTRANLRAGETVLIHGGAGALGYAAITMAKRLGAVVYTTAGSAAKRRFITEELSIPAERVFGSRDAGFVDGLRRATGGRMADVVVNFLVGDLLHETWRCVAPFGRFVEVGKRDLVEGGRLDMDVFLRGATFTAFDLHDLMMLDDKHHRQEWQRLGSEVGRLYRAGEIKASPITTFDVSHVVQVYRFFSTLDRVGKIVISFENELSLIPLAPRKYTATLDPNKTYLLIGCLGGLGRSLSRWLLSRGARSFVFLGRTGADKQSAKDMVRRLEASGATVTVVRGDVTDRAHVEAAVGACIATGKPVGGLVQAAMGLDEGLFASMTSGAWHTGIQPKVKGTWNLHEALDEAAAGGHASLDFFLLMSSVSGSVGTATESNYCAANCFLDAFANWRRSQGKTAVSLGLGMISEVGYLNENPEIEALLLRRGIQPLTEADFLQTIDLALSPTAVQAPGQEPRGPWADTAHILTGLEPLGVLRLQDQGFDVTHASMDDPRASVLFAALTAEQEARHEAQGRRYGSGTNAAGSSLARAVWFSNLPATVRKALQAEAHAPSAQVAVLNLLRRRFSSLILVSPDKVEDDRSLANFGVDSMIASEFRTWIWAAFKVDIPFLDILSHERTLGSLAASVADELGQYGAQ</sequence>
<keyword evidence="3" id="KW-0560">Oxidoreductase</keyword>
<organism evidence="10 11">
    <name type="scientific">Diaporthe helianthi</name>
    <dbReference type="NCBI Taxonomy" id="158607"/>
    <lineage>
        <taxon>Eukaryota</taxon>
        <taxon>Fungi</taxon>
        <taxon>Dikarya</taxon>
        <taxon>Ascomycota</taxon>
        <taxon>Pezizomycotina</taxon>
        <taxon>Sordariomycetes</taxon>
        <taxon>Sordariomycetidae</taxon>
        <taxon>Diaporthales</taxon>
        <taxon>Diaporthaceae</taxon>
        <taxon>Diaporthe</taxon>
    </lineage>
</organism>
<evidence type="ECO:0000256" key="5">
    <source>
        <dbReference type="ARBA" id="ARBA00023315"/>
    </source>
</evidence>
<dbReference type="Pfam" id="PF23114">
    <property type="entry name" value="NAD-bd_HRPKS_sdrA"/>
    <property type="match status" value="1"/>
</dbReference>
<feature type="active site" description="Proton acceptor; for dehydratase activity" evidence="6">
    <location>
        <position position="173"/>
    </location>
</feature>
<evidence type="ECO:0000313" key="11">
    <source>
        <dbReference type="Proteomes" id="UP000094444"/>
    </source>
</evidence>
<evidence type="ECO:0000256" key="3">
    <source>
        <dbReference type="ARBA" id="ARBA00023002"/>
    </source>
</evidence>
<dbReference type="PANTHER" id="PTHR43775:SF50">
    <property type="entry name" value="HIGHLY REDUCING POLYKETIDE SYNTHASE SRDA"/>
    <property type="match status" value="1"/>
</dbReference>
<dbReference type="InterPro" id="IPR056501">
    <property type="entry name" value="NAD-bd_HRPKS_sdrA"/>
</dbReference>
<dbReference type="STRING" id="158607.A0A2P5HWL7"/>
<dbReference type="OrthoDB" id="329835at2759"/>
<dbReference type="Proteomes" id="UP000094444">
    <property type="component" value="Unassembled WGS sequence"/>
</dbReference>
<dbReference type="InterPro" id="IPR057326">
    <property type="entry name" value="KR_dom"/>
</dbReference>
<dbReference type="GO" id="GO:0008168">
    <property type="term" value="F:methyltransferase activity"/>
    <property type="evidence" value="ECO:0007669"/>
    <property type="project" value="UniProtKB-KW"/>
</dbReference>
<keyword evidence="4" id="KW-0511">Multifunctional enzyme</keyword>
<dbReference type="InterPro" id="IPR020843">
    <property type="entry name" value="ER"/>
</dbReference>
<feature type="region of interest" description="N-terminal hotdog fold" evidence="6">
    <location>
        <begin position="141"/>
        <end position="297"/>
    </location>
</feature>
<dbReference type="PROSITE" id="PS52019">
    <property type="entry name" value="PKS_MFAS_DH"/>
    <property type="match status" value="1"/>
</dbReference>
<dbReference type="InterPro" id="IPR049900">
    <property type="entry name" value="PKS_mFAS_DH"/>
</dbReference>
<dbReference type="InterPro" id="IPR020807">
    <property type="entry name" value="PKS_DH"/>
</dbReference>
<dbReference type="Pfam" id="PF00107">
    <property type="entry name" value="ADH_zinc_N"/>
    <property type="match status" value="1"/>
</dbReference>
<feature type="region of interest" description="Disordered" evidence="7">
    <location>
        <begin position="435"/>
        <end position="472"/>
    </location>
</feature>
<dbReference type="InterPro" id="IPR036736">
    <property type="entry name" value="ACP-like_sf"/>
</dbReference>
<evidence type="ECO:0000256" key="2">
    <source>
        <dbReference type="ARBA" id="ARBA00022553"/>
    </source>
</evidence>
<evidence type="ECO:0000259" key="9">
    <source>
        <dbReference type="PROSITE" id="PS52019"/>
    </source>
</evidence>
<dbReference type="InterPro" id="IPR049552">
    <property type="entry name" value="PKS_DH_N"/>
</dbReference>
<dbReference type="Gene3D" id="3.40.50.720">
    <property type="entry name" value="NAD(P)-binding Rossmann-like Domain"/>
    <property type="match status" value="2"/>
</dbReference>
<feature type="domain" description="PKS/mFAS DH" evidence="9">
    <location>
        <begin position="141"/>
        <end position="484"/>
    </location>
</feature>
<feature type="region of interest" description="C-terminal hotdog fold" evidence="6">
    <location>
        <begin position="324"/>
        <end position="484"/>
    </location>
</feature>
<dbReference type="GO" id="GO:0004312">
    <property type="term" value="F:fatty acid synthase activity"/>
    <property type="evidence" value="ECO:0007669"/>
    <property type="project" value="TreeGrafter"/>
</dbReference>
<dbReference type="GO" id="GO:0031177">
    <property type="term" value="F:phosphopantetheine binding"/>
    <property type="evidence" value="ECO:0007669"/>
    <property type="project" value="InterPro"/>
</dbReference>
<dbReference type="GO" id="GO:0016491">
    <property type="term" value="F:oxidoreductase activity"/>
    <property type="evidence" value="ECO:0007669"/>
    <property type="project" value="UniProtKB-KW"/>
</dbReference>
<dbReference type="Pfam" id="PF00550">
    <property type="entry name" value="PP-binding"/>
    <property type="match status" value="1"/>
</dbReference>
<evidence type="ECO:0000313" key="10">
    <source>
        <dbReference type="EMBL" id="POS74651.1"/>
    </source>
</evidence>
<name>A0A2P5HWL7_DIAHE</name>
<feature type="region of interest" description="Disordered" evidence="7">
    <location>
        <begin position="1"/>
        <end position="23"/>
    </location>
</feature>
<gene>
    <name evidence="10" type="ORF">DHEL01_v206958</name>
</gene>
<dbReference type="InterPro" id="IPR050091">
    <property type="entry name" value="PKS_NRPS_Biosynth_Enz"/>
</dbReference>
<evidence type="ECO:0000259" key="8">
    <source>
        <dbReference type="PROSITE" id="PS50075"/>
    </source>
</evidence>
<dbReference type="InterPro" id="IPR011032">
    <property type="entry name" value="GroES-like_sf"/>
</dbReference>
<evidence type="ECO:0000256" key="1">
    <source>
        <dbReference type="ARBA" id="ARBA00022450"/>
    </source>
</evidence>
<dbReference type="SMART" id="SM00829">
    <property type="entry name" value="PKS_ER"/>
    <property type="match status" value="1"/>
</dbReference>
<dbReference type="CDD" id="cd05195">
    <property type="entry name" value="enoyl_red"/>
    <property type="match status" value="1"/>
</dbReference>
<dbReference type="Gene3D" id="3.90.180.10">
    <property type="entry name" value="Medium-chain alcohol dehydrogenases, catalytic domain"/>
    <property type="match status" value="1"/>
</dbReference>
<dbReference type="SUPFAM" id="SSF50129">
    <property type="entry name" value="GroES-like"/>
    <property type="match status" value="1"/>
</dbReference>
<dbReference type="GO" id="GO:0006633">
    <property type="term" value="P:fatty acid biosynthetic process"/>
    <property type="evidence" value="ECO:0007669"/>
    <property type="project" value="TreeGrafter"/>
</dbReference>
<dbReference type="Pfam" id="PF14765">
    <property type="entry name" value="PS-DH"/>
    <property type="match status" value="1"/>
</dbReference>